<dbReference type="GO" id="GO:0001002">
    <property type="term" value="F:RNA polymerase III type 1 promoter sequence-specific DNA binding"/>
    <property type="evidence" value="ECO:0007669"/>
    <property type="project" value="TreeGrafter"/>
</dbReference>
<dbReference type="STRING" id="1280837.A0A316V8R7"/>
<evidence type="ECO:0000313" key="8">
    <source>
        <dbReference type="EMBL" id="PWN33852.1"/>
    </source>
</evidence>
<dbReference type="AlphaFoldDB" id="A0A316V8R7"/>
<dbReference type="InterPro" id="IPR041499">
    <property type="entry name" value="Tfc1/Sfc1_N"/>
</dbReference>
<dbReference type="GO" id="GO:0005634">
    <property type="term" value="C:nucleus"/>
    <property type="evidence" value="ECO:0007669"/>
    <property type="project" value="UniProtKB-SubCell"/>
</dbReference>
<feature type="compositionally biased region" description="Basic and acidic residues" evidence="5">
    <location>
        <begin position="415"/>
        <end position="430"/>
    </location>
</feature>
<dbReference type="GO" id="GO:0006384">
    <property type="term" value="P:transcription initiation at RNA polymerase III promoter"/>
    <property type="evidence" value="ECO:0007669"/>
    <property type="project" value="InterPro"/>
</dbReference>
<keyword evidence="4" id="KW-0539">Nucleus</keyword>
<dbReference type="InterPro" id="IPR019136">
    <property type="entry name" value="TF_IIIC_su-5_HTH"/>
</dbReference>
<accession>A0A316V8R7</accession>
<evidence type="ECO:0000256" key="5">
    <source>
        <dbReference type="SAM" id="MobiDB-lite"/>
    </source>
</evidence>
<evidence type="ECO:0000259" key="6">
    <source>
        <dbReference type="Pfam" id="PF09734"/>
    </source>
</evidence>
<evidence type="ECO:0000256" key="2">
    <source>
        <dbReference type="ARBA" id="ARBA00023125"/>
    </source>
</evidence>
<dbReference type="OrthoDB" id="5598268at2759"/>
<protein>
    <recommendedName>
        <fullName evidence="10">Transcription factor IIIC subunit 5 HTH domain-containing protein</fullName>
    </recommendedName>
</protein>
<name>A0A316V8R7_9BASI</name>
<organism evidence="8 9">
    <name type="scientific">Meira miltonrushii</name>
    <dbReference type="NCBI Taxonomy" id="1280837"/>
    <lineage>
        <taxon>Eukaryota</taxon>
        <taxon>Fungi</taxon>
        <taxon>Dikarya</taxon>
        <taxon>Basidiomycota</taxon>
        <taxon>Ustilaginomycotina</taxon>
        <taxon>Exobasidiomycetes</taxon>
        <taxon>Exobasidiales</taxon>
        <taxon>Brachybasidiaceae</taxon>
        <taxon>Meira</taxon>
    </lineage>
</organism>
<keyword evidence="3" id="KW-0804">Transcription</keyword>
<dbReference type="GeneID" id="37024438"/>
<dbReference type="Pfam" id="PF17682">
    <property type="entry name" value="Tau95_N"/>
    <property type="match status" value="1"/>
</dbReference>
<sequence length="537" mass="61310">MTLPERKPVEYLGGRIVEVAPKATLPSTSFASIEFPAVLTDKPYPSSDHDQHPSLVKALESLSPLPVGYTSASSALKHYASFIGQDRERPLECKLAFACDSKTPTAAAHPRTTNALFRHALAGDVVDVHNVVCKIRKRTWRRKRKDGSIEERKEYTADAMGVTRTVARFRSMPDYVYDPGLMVDPPLKDELEVAPSLALHDYLRQMDVEGIRSFKFDLEKENYEINVNGHGPISNVRLPPPAVFDKTKYAHTYGFRQNPSSRLLPVGAPDENGRVQFRFVNRQKYRELAPIQFNLHDKAAKGKKVPSEPLTAVKERKLPDPALLEKIREAAQQRPMWSRRALFNQFTGEDQRLIRNQRQYISRIFFTITDGCWRDSLVRFGYDPRNDVESRFYQRMAFQKTHRLEADSDMDEDHAEERDNGNGSFERESRSPTQPRRARPSALPTANADSRSHIFDGVTSKPDAGTFMLIDIEDEIVKELIYAEGDEVIAKEVSLQSGWYTPAHYQKIHDVLEHRLTKLMRTGRQATRESCEAIIQR</sequence>
<keyword evidence="9" id="KW-1185">Reference proteome</keyword>
<dbReference type="InterPro" id="IPR042536">
    <property type="entry name" value="TFIIIC_tauA_Sfc1"/>
</dbReference>
<evidence type="ECO:0000256" key="1">
    <source>
        <dbReference type="ARBA" id="ARBA00004123"/>
    </source>
</evidence>
<dbReference type="FunCoup" id="A0A316V8R7">
    <property type="interactions" value="343"/>
</dbReference>
<dbReference type="EMBL" id="KZ819604">
    <property type="protein sequence ID" value="PWN33852.1"/>
    <property type="molecule type" value="Genomic_DNA"/>
</dbReference>
<dbReference type="PANTHER" id="PTHR13230">
    <property type="entry name" value="GENERAL TRANSCRIPTION FACTOR IIIC, POLYPEPTIDE 5"/>
    <property type="match status" value="1"/>
</dbReference>
<dbReference type="InParanoid" id="A0A316V8R7"/>
<dbReference type="PANTHER" id="PTHR13230:SF5">
    <property type="entry name" value="GENERAL TRANSCRIPTION FACTOR 3C POLYPEPTIDE 5"/>
    <property type="match status" value="1"/>
</dbReference>
<feature type="domain" description="Transcription factor IIIC subunit 5 HTH" evidence="6">
    <location>
        <begin position="238"/>
        <end position="399"/>
    </location>
</feature>
<reference evidence="8 9" key="1">
    <citation type="journal article" date="2018" name="Mol. Biol. Evol.">
        <title>Broad Genomic Sampling Reveals a Smut Pathogenic Ancestry of the Fungal Clade Ustilaginomycotina.</title>
        <authorList>
            <person name="Kijpornyongpan T."/>
            <person name="Mondo S.J."/>
            <person name="Barry K."/>
            <person name="Sandor L."/>
            <person name="Lee J."/>
            <person name="Lipzen A."/>
            <person name="Pangilinan J."/>
            <person name="LaButti K."/>
            <person name="Hainaut M."/>
            <person name="Henrissat B."/>
            <person name="Grigoriev I.V."/>
            <person name="Spatafora J.W."/>
            <person name="Aime M.C."/>
        </authorList>
    </citation>
    <scope>NUCLEOTIDE SEQUENCE [LARGE SCALE GENOMIC DNA]</scope>
    <source>
        <strain evidence="8 9">MCA 3882</strain>
    </source>
</reference>
<proteinExistence type="predicted"/>
<dbReference type="GO" id="GO:0000127">
    <property type="term" value="C:transcription factor TFIIIC complex"/>
    <property type="evidence" value="ECO:0007669"/>
    <property type="project" value="InterPro"/>
</dbReference>
<dbReference type="Gene3D" id="3.30.200.160">
    <property type="entry name" value="TFIIIC, subcomplex tauA, subunit Sfc1, barrel domain"/>
    <property type="match status" value="1"/>
</dbReference>
<dbReference type="Pfam" id="PF09734">
    <property type="entry name" value="Tau95"/>
    <property type="match status" value="1"/>
</dbReference>
<evidence type="ECO:0000256" key="4">
    <source>
        <dbReference type="ARBA" id="ARBA00023242"/>
    </source>
</evidence>
<keyword evidence="2" id="KW-0238">DNA-binding</keyword>
<evidence type="ECO:0008006" key="10">
    <source>
        <dbReference type="Google" id="ProtNLM"/>
    </source>
</evidence>
<gene>
    <name evidence="8" type="ORF">FA14DRAFT_65810</name>
</gene>
<evidence type="ECO:0000313" key="9">
    <source>
        <dbReference type="Proteomes" id="UP000245771"/>
    </source>
</evidence>
<feature type="region of interest" description="Disordered" evidence="5">
    <location>
        <begin position="404"/>
        <end position="457"/>
    </location>
</feature>
<dbReference type="InterPro" id="IPR040454">
    <property type="entry name" value="TF_IIIC_Tfc1/Sfc1"/>
</dbReference>
<feature type="domain" description="Transcription factor IIIC subunit Tfc1/Sfc1 triple barrel" evidence="7">
    <location>
        <begin position="113"/>
        <end position="177"/>
    </location>
</feature>
<dbReference type="GO" id="GO:0001003">
    <property type="term" value="F:RNA polymerase III type 2 promoter sequence-specific DNA binding"/>
    <property type="evidence" value="ECO:0007669"/>
    <property type="project" value="TreeGrafter"/>
</dbReference>
<evidence type="ECO:0000259" key="7">
    <source>
        <dbReference type="Pfam" id="PF17682"/>
    </source>
</evidence>
<evidence type="ECO:0000256" key="3">
    <source>
        <dbReference type="ARBA" id="ARBA00023163"/>
    </source>
</evidence>
<comment type="subcellular location">
    <subcellularLocation>
        <location evidence="1">Nucleus</location>
    </subcellularLocation>
</comment>
<dbReference type="RefSeq" id="XP_025354154.1">
    <property type="nucleotide sequence ID" value="XM_025502657.1"/>
</dbReference>
<dbReference type="Proteomes" id="UP000245771">
    <property type="component" value="Unassembled WGS sequence"/>
</dbReference>